<proteinExistence type="predicted"/>
<dbReference type="EMBL" id="HACG01007293">
    <property type="protein sequence ID" value="CEK54158.1"/>
    <property type="molecule type" value="Transcribed_RNA"/>
</dbReference>
<name>A0A0B6YDE0_9EUPU</name>
<protein>
    <submittedName>
        <fullName evidence="1">Uncharacterized protein</fullName>
    </submittedName>
</protein>
<dbReference type="AlphaFoldDB" id="A0A0B6YDE0"/>
<reference evidence="1" key="1">
    <citation type="submission" date="2014-12" db="EMBL/GenBank/DDBJ databases">
        <title>Insight into the proteome of Arion vulgaris.</title>
        <authorList>
            <person name="Aradska J."/>
            <person name="Bulat T."/>
            <person name="Smidak R."/>
            <person name="Sarate P."/>
            <person name="Gangsoo J."/>
            <person name="Sialana F."/>
            <person name="Bilban M."/>
            <person name="Lubec G."/>
        </authorList>
    </citation>
    <scope>NUCLEOTIDE SEQUENCE</scope>
    <source>
        <tissue evidence="1">Skin</tissue>
    </source>
</reference>
<feature type="non-terminal residue" evidence="1">
    <location>
        <position position="74"/>
    </location>
</feature>
<evidence type="ECO:0000313" key="1">
    <source>
        <dbReference type="EMBL" id="CEK54158.1"/>
    </source>
</evidence>
<feature type="non-terminal residue" evidence="1">
    <location>
        <position position="1"/>
    </location>
</feature>
<organism evidence="1">
    <name type="scientific">Arion vulgaris</name>
    <dbReference type="NCBI Taxonomy" id="1028688"/>
    <lineage>
        <taxon>Eukaryota</taxon>
        <taxon>Metazoa</taxon>
        <taxon>Spiralia</taxon>
        <taxon>Lophotrochozoa</taxon>
        <taxon>Mollusca</taxon>
        <taxon>Gastropoda</taxon>
        <taxon>Heterobranchia</taxon>
        <taxon>Euthyneura</taxon>
        <taxon>Panpulmonata</taxon>
        <taxon>Eupulmonata</taxon>
        <taxon>Stylommatophora</taxon>
        <taxon>Helicina</taxon>
        <taxon>Arionoidea</taxon>
        <taxon>Arionidae</taxon>
        <taxon>Arion</taxon>
    </lineage>
</organism>
<accession>A0A0B6YDE0</accession>
<sequence>YSDKPYHVEYPLYNSESKYCATVDGSAEKSIDCRSPLKTDQFYDTSVSVRYKQRFSASKDVTREAVAAMNIALD</sequence>
<gene>
    <name evidence="1" type="primary">ORF22090</name>
</gene>